<dbReference type="Pfam" id="PF07719">
    <property type="entry name" value="TPR_2"/>
    <property type="match status" value="1"/>
</dbReference>
<sequence>MSERAARHAAAKTAKERGSALYRDGDYQEAVKAFSEAIKVAPKDDEDLAVYHSNRAAAYLRLNDARSAKKDADVCVKARPLWARGWSRVAAACEMLGDDAGAEKAYEKLISLDGDNADARRSLRAVRERLATRGARGRPGGGFKIPSIPRFSMPSLADAGVAVAAGISMAKMRYDRMSPNQQLAVKFILGFWVSDGTRIMMITMTTWDLAAAVSPCTQSSASLPCITLTRAARAGGTCYPSRKCLVSREADAGVDTEVTDDTAVCLAWAVSGARACSSESTKIQMHRVQTNNTHHSS</sequence>
<evidence type="ECO:0000256" key="1">
    <source>
        <dbReference type="ARBA" id="ARBA00022737"/>
    </source>
</evidence>
<evidence type="ECO:0000313" key="4">
    <source>
        <dbReference type="EMBL" id="OUS48115.1"/>
    </source>
</evidence>
<evidence type="ECO:0000256" key="3">
    <source>
        <dbReference type="PROSITE-ProRule" id="PRU00339"/>
    </source>
</evidence>
<keyword evidence="1" id="KW-0677">Repeat</keyword>
<dbReference type="SMART" id="SM00028">
    <property type="entry name" value="TPR"/>
    <property type="match status" value="3"/>
</dbReference>
<evidence type="ECO:0000256" key="2">
    <source>
        <dbReference type="ARBA" id="ARBA00022803"/>
    </source>
</evidence>
<keyword evidence="2 3" id="KW-0802">TPR repeat</keyword>
<protein>
    <submittedName>
        <fullName evidence="4">Molecular co-chaperone STI1</fullName>
    </submittedName>
</protein>
<dbReference type="PROSITE" id="PS50293">
    <property type="entry name" value="TPR_REGION"/>
    <property type="match status" value="1"/>
</dbReference>
<name>A0A1Y5IMD5_OSTTA</name>
<dbReference type="Gene3D" id="1.25.40.10">
    <property type="entry name" value="Tetratricopeptide repeat domain"/>
    <property type="match status" value="1"/>
</dbReference>
<dbReference type="AlphaFoldDB" id="A0A1Y5IMD5"/>
<dbReference type="Proteomes" id="UP000195557">
    <property type="component" value="Unassembled WGS sequence"/>
</dbReference>
<dbReference type="EMBL" id="KZ155776">
    <property type="protein sequence ID" value="OUS48115.1"/>
    <property type="molecule type" value="Genomic_DNA"/>
</dbReference>
<organism evidence="4">
    <name type="scientific">Ostreococcus tauri</name>
    <name type="common">Marine green alga</name>
    <dbReference type="NCBI Taxonomy" id="70448"/>
    <lineage>
        <taxon>Eukaryota</taxon>
        <taxon>Viridiplantae</taxon>
        <taxon>Chlorophyta</taxon>
        <taxon>Mamiellophyceae</taxon>
        <taxon>Mamiellales</taxon>
        <taxon>Bathycoccaceae</taxon>
        <taxon>Ostreococcus</taxon>
    </lineage>
</organism>
<dbReference type="GO" id="GO:0051879">
    <property type="term" value="F:Hsp90 protein binding"/>
    <property type="evidence" value="ECO:0007669"/>
    <property type="project" value="TreeGrafter"/>
</dbReference>
<dbReference type="eggNOG" id="KOG0548">
    <property type="taxonomic scope" value="Eukaryota"/>
</dbReference>
<proteinExistence type="predicted"/>
<dbReference type="PANTHER" id="PTHR22904">
    <property type="entry name" value="TPR REPEAT CONTAINING PROTEIN"/>
    <property type="match status" value="1"/>
</dbReference>
<reference evidence="4" key="1">
    <citation type="submission" date="2017-04" db="EMBL/GenBank/DDBJ databases">
        <title>Population genomics of picophytoplankton unveils novel chromosome hypervariability.</title>
        <authorList>
            <consortium name="DOE Joint Genome Institute"/>
            <person name="Blanc-Mathieu R."/>
            <person name="Krasovec M."/>
            <person name="Hebrard M."/>
            <person name="Yau S."/>
            <person name="Desgranges E."/>
            <person name="Martin J."/>
            <person name="Schackwitz W."/>
            <person name="Kuo A."/>
            <person name="Salin G."/>
            <person name="Donnadieu C."/>
            <person name="Desdevises Y."/>
            <person name="Sanchez-Ferandin S."/>
            <person name="Moreau H."/>
            <person name="Rivals E."/>
            <person name="Grigoriev I.V."/>
            <person name="Grimsley N."/>
            <person name="Eyre-Walker A."/>
            <person name="Piganeau G."/>
        </authorList>
    </citation>
    <scope>NUCLEOTIDE SEQUENCE [LARGE SCALE GENOMIC DNA]</scope>
    <source>
        <strain evidence="4">RCC 1115</strain>
    </source>
</reference>
<feature type="repeat" description="TPR" evidence="3">
    <location>
        <begin position="11"/>
        <end position="44"/>
    </location>
</feature>
<accession>A0A1Y5IMD5</accession>
<gene>
    <name evidence="4" type="ORF">BE221DRAFT_70030</name>
</gene>
<dbReference type="PANTHER" id="PTHR22904:SF523">
    <property type="entry name" value="STRESS-INDUCED-PHOSPHOPROTEIN 1"/>
    <property type="match status" value="1"/>
</dbReference>
<dbReference type="SUPFAM" id="SSF48452">
    <property type="entry name" value="TPR-like"/>
    <property type="match status" value="1"/>
</dbReference>
<dbReference type="PROSITE" id="PS50005">
    <property type="entry name" value="TPR"/>
    <property type="match status" value="1"/>
</dbReference>
<dbReference type="InterPro" id="IPR019734">
    <property type="entry name" value="TPR_rpt"/>
</dbReference>
<dbReference type="InterPro" id="IPR013105">
    <property type="entry name" value="TPR_2"/>
</dbReference>
<dbReference type="InterPro" id="IPR011990">
    <property type="entry name" value="TPR-like_helical_dom_sf"/>
</dbReference>